<dbReference type="HOGENOM" id="CLU_939855_0_0_9"/>
<accession>G7WIF5</accession>
<dbReference type="OrthoDB" id="1676378at2"/>
<proteinExistence type="predicted"/>
<evidence type="ECO:0000313" key="1">
    <source>
        <dbReference type="EMBL" id="AET68603.1"/>
    </source>
</evidence>
<evidence type="ECO:0008006" key="3">
    <source>
        <dbReference type="Google" id="ProtNLM"/>
    </source>
</evidence>
<dbReference type="PATRIC" id="fig|768706.3.peg.3099"/>
<dbReference type="AlphaFoldDB" id="G7WIF5"/>
<protein>
    <recommendedName>
        <fullName evidence="3">DUF2889 domain-containing protein</fullName>
    </recommendedName>
</protein>
<organism evidence="1 2">
    <name type="scientific">Desulfosporosinus orientis (strain ATCC 19365 / DSM 765 / NCIMB 8382 / VKM B-1628 / Singapore I)</name>
    <name type="common">Desulfotomaculum orientis</name>
    <dbReference type="NCBI Taxonomy" id="768706"/>
    <lineage>
        <taxon>Bacteria</taxon>
        <taxon>Bacillati</taxon>
        <taxon>Bacillota</taxon>
        <taxon>Clostridia</taxon>
        <taxon>Eubacteriales</taxon>
        <taxon>Desulfitobacteriaceae</taxon>
        <taxon>Desulfosporosinus</taxon>
    </lineage>
</organism>
<dbReference type="Pfam" id="PF11136">
    <property type="entry name" value="DUF2889"/>
    <property type="match status" value="1"/>
</dbReference>
<keyword evidence="2" id="KW-1185">Reference proteome</keyword>
<gene>
    <name evidence="1" type="ordered locus">Desor_3083</name>
</gene>
<dbReference type="Proteomes" id="UP000006346">
    <property type="component" value="Chromosome"/>
</dbReference>
<evidence type="ECO:0000313" key="2">
    <source>
        <dbReference type="Proteomes" id="UP000006346"/>
    </source>
</evidence>
<name>G7WIF5_DESOD</name>
<dbReference type="KEGG" id="dor:Desor_3083"/>
<sequence length="272" mass="30651">MKNLFQRNWYTEVRRSDTRLLEAKTSYVDTYRETVAHLLVDVNSFIIKEATWEEQRSSGPLLNRICQVTPLHGAEAYFGSGPALKNVAAFLEDPLAVALFSETVKGIIQAETFLLSERGYGSEEEYNEKWFNFYLGSCRYYSNLDRVTNSWYDHVGESKRTGNLFVRFKTQSLFELGAGQYLLTGNLSDSFHEVNVRLKLDGSVVQEADGVLLRAPDIVCREAAPLLENLHSINLREISKKELAGVLGKGQGCVHVIDLVSDCAQLLALWSV</sequence>
<reference evidence="2" key="1">
    <citation type="submission" date="2011-11" db="EMBL/GenBank/DDBJ databases">
        <title>Complete sequence of Desulfosporosinus orientis DSM 765.</title>
        <authorList>
            <person name="Lucas S."/>
            <person name="Han J."/>
            <person name="Lapidus A."/>
            <person name="Cheng J.-F."/>
            <person name="Goodwin L."/>
            <person name="Pitluck S."/>
            <person name="Peters L."/>
            <person name="Ovchinnikova G."/>
            <person name="Teshima H."/>
            <person name="Detter J.C."/>
            <person name="Han C."/>
            <person name="Tapia R."/>
            <person name="Land M."/>
            <person name="Hauser L."/>
            <person name="Kyrpides N."/>
            <person name="Ivanova N."/>
            <person name="Pagani I."/>
            <person name="Pester M."/>
            <person name="Spring S."/>
            <person name="Ollivier B."/>
            <person name="Rattei T."/>
            <person name="Klenk H.-P."/>
            <person name="Wagner M."/>
            <person name="Loy A."/>
            <person name="Woyke T."/>
        </authorList>
    </citation>
    <scope>NUCLEOTIDE SEQUENCE [LARGE SCALE GENOMIC DNA]</scope>
    <source>
        <strain evidence="2">ATCC 19365 / DSM 765 / NCIMB 8382 / VKM B-1628</strain>
    </source>
</reference>
<dbReference type="EMBL" id="CP003108">
    <property type="protein sequence ID" value="AET68603.1"/>
    <property type="molecule type" value="Genomic_DNA"/>
</dbReference>
<reference evidence="1 2" key="2">
    <citation type="journal article" date="2012" name="J. Bacteriol.">
        <title>Complete genome sequences of Desulfosporosinus orientis DSM765T, Desulfosporosinus youngiae DSM17734T, Desulfosporosinus meridiei DSM13257T, and Desulfosporosinus acidiphilus DSM22704T.</title>
        <authorList>
            <person name="Pester M."/>
            <person name="Brambilla E."/>
            <person name="Alazard D."/>
            <person name="Rattei T."/>
            <person name="Weinmaier T."/>
            <person name="Han J."/>
            <person name="Lucas S."/>
            <person name="Lapidus A."/>
            <person name="Cheng J.F."/>
            <person name="Goodwin L."/>
            <person name="Pitluck S."/>
            <person name="Peters L."/>
            <person name="Ovchinnikova G."/>
            <person name="Teshima H."/>
            <person name="Detter J.C."/>
            <person name="Han C.S."/>
            <person name="Tapia R."/>
            <person name="Land M.L."/>
            <person name="Hauser L."/>
            <person name="Kyrpides N.C."/>
            <person name="Ivanova N.N."/>
            <person name="Pagani I."/>
            <person name="Huntmann M."/>
            <person name="Wei C.L."/>
            <person name="Davenport K.W."/>
            <person name="Daligault H."/>
            <person name="Chain P.S."/>
            <person name="Chen A."/>
            <person name="Mavromatis K."/>
            <person name="Markowitz V."/>
            <person name="Szeto E."/>
            <person name="Mikhailova N."/>
            <person name="Pati A."/>
            <person name="Wagner M."/>
            <person name="Woyke T."/>
            <person name="Ollivier B."/>
            <person name="Klenk H.P."/>
            <person name="Spring S."/>
            <person name="Loy A."/>
        </authorList>
    </citation>
    <scope>NUCLEOTIDE SEQUENCE [LARGE SCALE GENOMIC DNA]</scope>
    <source>
        <strain evidence="2">ATCC 19365 / DSM 765 / NCIMB 8382 / VKM B-1628</strain>
    </source>
</reference>
<dbReference type="eggNOG" id="ENOG5030WVY">
    <property type="taxonomic scope" value="Bacteria"/>
</dbReference>
<dbReference type="InterPro" id="IPR021312">
    <property type="entry name" value="DUF2889"/>
</dbReference>
<dbReference type="RefSeq" id="WP_014185411.1">
    <property type="nucleotide sequence ID" value="NC_016584.1"/>
</dbReference>